<reference evidence="12 13" key="1">
    <citation type="submission" date="2020-07" db="EMBL/GenBank/DDBJ databases">
        <title>MOT database genomes.</title>
        <authorList>
            <person name="Joseph S."/>
            <person name="Aduse-Opoku J."/>
            <person name="Hashim A."/>
            <person name="Wade W."/>
            <person name="Curtis M."/>
        </authorList>
    </citation>
    <scope>NUCLEOTIDE SEQUENCE [LARGE SCALE GENOMIC DNA]</scope>
    <source>
        <strain evidence="12 13">DSM 100099</strain>
    </source>
</reference>
<name>A0A853EWU1_9MICO</name>
<keyword evidence="6 12" id="KW-0418">Kinase</keyword>
<evidence type="ECO:0000256" key="1">
    <source>
        <dbReference type="ARBA" id="ARBA00000085"/>
    </source>
</evidence>
<dbReference type="GO" id="GO:0046983">
    <property type="term" value="F:protein dimerization activity"/>
    <property type="evidence" value="ECO:0007669"/>
    <property type="project" value="InterPro"/>
</dbReference>
<dbReference type="EC" id="2.7.13.3" evidence="2"/>
<feature type="transmembrane region" description="Helical" evidence="10">
    <location>
        <begin position="120"/>
        <end position="143"/>
    </location>
</feature>
<feature type="region of interest" description="Disordered" evidence="9">
    <location>
        <begin position="256"/>
        <end position="278"/>
    </location>
</feature>
<dbReference type="EMBL" id="JACBYE010000051">
    <property type="protein sequence ID" value="NYS95009.1"/>
    <property type="molecule type" value="Genomic_DNA"/>
</dbReference>
<feature type="transmembrane region" description="Helical" evidence="10">
    <location>
        <begin position="66"/>
        <end position="84"/>
    </location>
</feature>
<dbReference type="AlphaFoldDB" id="A0A853EWU1"/>
<feature type="region of interest" description="Disordered" evidence="9">
    <location>
        <begin position="401"/>
        <end position="447"/>
    </location>
</feature>
<feature type="transmembrane region" description="Helical" evidence="10">
    <location>
        <begin position="40"/>
        <end position="59"/>
    </location>
</feature>
<feature type="domain" description="Signal transduction histidine kinase subgroup 3 dimerisation and phosphoacceptor" evidence="11">
    <location>
        <begin position="190"/>
        <end position="253"/>
    </location>
</feature>
<sequence>MPQPGLPVRRSRPTAVTWCVTVAALAAMLTTAIVRTGSPTMPGSALVVLVLLSTAVLSLRTLRPVLVLGCVVAIEVCILVFLAVPDGIAERTEGMGAFQPVPLGTMLAAYTVAARSSRRLGWGAGVAAGGVLMVAGLLAHGSVTALTDLVVFYLVVTAAAIGAWRAGRRDARERELRRRERETGEAVMEERLRIARELHDVLAHNLTLVNAQAGVAEYLLETQPQAAAHALRDITRHTSRAIDELRATIGLLRYDAASPARDPDDATGPGGPMRPVPGIDALDELVESHRSTGTPVTVQESGRRGTLGQHADLAAYRIVQEALTNAAKHAPGMPVEVSLAWSEAGVRLRVVNAALAAGERRTAAPGTGHGLIGMRERALAAGGGLRVGEIADDRFEVVATLPAGRSEDATDHETTSEDPGSVAPSSGTDVTGTTSVTPEPADEGDRP</sequence>
<evidence type="ECO:0000256" key="5">
    <source>
        <dbReference type="ARBA" id="ARBA00022741"/>
    </source>
</evidence>
<accession>A0A853EWU1</accession>
<dbReference type="GO" id="GO:0016020">
    <property type="term" value="C:membrane"/>
    <property type="evidence" value="ECO:0007669"/>
    <property type="project" value="InterPro"/>
</dbReference>
<dbReference type="PANTHER" id="PTHR24421">
    <property type="entry name" value="NITRATE/NITRITE SENSOR PROTEIN NARX-RELATED"/>
    <property type="match status" value="1"/>
</dbReference>
<gene>
    <name evidence="12" type="ORF">HZZ10_15945</name>
</gene>
<keyword evidence="10" id="KW-0812">Transmembrane</keyword>
<protein>
    <recommendedName>
        <fullName evidence="2">histidine kinase</fullName>
        <ecNumber evidence="2">2.7.13.3</ecNumber>
    </recommendedName>
</protein>
<dbReference type="Gene3D" id="3.30.565.10">
    <property type="entry name" value="Histidine kinase-like ATPase, C-terminal domain"/>
    <property type="match status" value="1"/>
</dbReference>
<evidence type="ECO:0000256" key="3">
    <source>
        <dbReference type="ARBA" id="ARBA00022553"/>
    </source>
</evidence>
<dbReference type="InterPro" id="IPR050482">
    <property type="entry name" value="Sensor_HK_TwoCompSys"/>
</dbReference>
<feature type="transmembrane region" description="Helical" evidence="10">
    <location>
        <begin position="149"/>
        <end position="167"/>
    </location>
</feature>
<dbReference type="GO" id="GO:0000155">
    <property type="term" value="F:phosphorelay sensor kinase activity"/>
    <property type="evidence" value="ECO:0007669"/>
    <property type="project" value="InterPro"/>
</dbReference>
<keyword evidence="4" id="KW-0808">Transferase</keyword>
<dbReference type="PANTHER" id="PTHR24421:SF10">
    <property type="entry name" value="NITRATE_NITRITE SENSOR PROTEIN NARQ"/>
    <property type="match status" value="1"/>
</dbReference>
<keyword evidence="7" id="KW-0067">ATP-binding</keyword>
<evidence type="ECO:0000313" key="12">
    <source>
        <dbReference type="EMBL" id="NYS95009.1"/>
    </source>
</evidence>
<evidence type="ECO:0000256" key="9">
    <source>
        <dbReference type="SAM" id="MobiDB-lite"/>
    </source>
</evidence>
<evidence type="ECO:0000256" key="2">
    <source>
        <dbReference type="ARBA" id="ARBA00012438"/>
    </source>
</evidence>
<dbReference type="RefSeq" id="WP_179914244.1">
    <property type="nucleotide sequence ID" value="NZ_JACBYE010000051.1"/>
</dbReference>
<dbReference type="Proteomes" id="UP000561011">
    <property type="component" value="Unassembled WGS sequence"/>
</dbReference>
<dbReference type="Pfam" id="PF07730">
    <property type="entry name" value="HisKA_3"/>
    <property type="match status" value="1"/>
</dbReference>
<keyword evidence="10" id="KW-1133">Transmembrane helix</keyword>
<feature type="transmembrane region" description="Helical" evidence="10">
    <location>
        <begin position="15"/>
        <end position="34"/>
    </location>
</feature>
<feature type="compositionally biased region" description="Basic and acidic residues" evidence="9">
    <location>
        <begin position="405"/>
        <end position="415"/>
    </location>
</feature>
<dbReference type="GO" id="GO:0005524">
    <property type="term" value="F:ATP binding"/>
    <property type="evidence" value="ECO:0007669"/>
    <property type="project" value="UniProtKB-KW"/>
</dbReference>
<keyword evidence="3" id="KW-0597">Phosphoprotein</keyword>
<dbReference type="Gene3D" id="1.20.5.1930">
    <property type="match status" value="1"/>
</dbReference>
<evidence type="ECO:0000256" key="6">
    <source>
        <dbReference type="ARBA" id="ARBA00022777"/>
    </source>
</evidence>
<feature type="transmembrane region" description="Helical" evidence="10">
    <location>
        <begin position="96"/>
        <end position="113"/>
    </location>
</feature>
<organism evidence="12 13">
    <name type="scientific">Sanguibacter inulinus</name>
    <dbReference type="NCBI Taxonomy" id="60922"/>
    <lineage>
        <taxon>Bacteria</taxon>
        <taxon>Bacillati</taxon>
        <taxon>Actinomycetota</taxon>
        <taxon>Actinomycetes</taxon>
        <taxon>Micrococcales</taxon>
        <taxon>Sanguibacteraceae</taxon>
        <taxon>Sanguibacter</taxon>
    </lineage>
</organism>
<evidence type="ECO:0000256" key="4">
    <source>
        <dbReference type="ARBA" id="ARBA00022679"/>
    </source>
</evidence>
<evidence type="ECO:0000259" key="11">
    <source>
        <dbReference type="Pfam" id="PF07730"/>
    </source>
</evidence>
<dbReference type="SUPFAM" id="SSF55874">
    <property type="entry name" value="ATPase domain of HSP90 chaperone/DNA topoisomerase II/histidine kinase"/>
    <property type="match status" value="1"/>
</dbReference>
<comment type="caution">
    <text evidence="12">The sequence shown here is derived from an EMBL/GenBank/DDBJ whole genome shotgun (WGS) entry which is preliminary data.</text>
</comment>
<feature type="compositionally biased region" description="Low complexity" evidence="9">
    <location>
        <begin position="425"/>
        <end position="437"/>
    </location>
</feature>
<evidence type="ECO:0000313" key="13">
    <source>
        <dbReference type="Proteomes" id="UP000561011"/>
    </source>
</evidence>
<keyword evidence="8" id="KW-0902">Two-component regulatory system</keyword>
<proteinExistence type="predicted"/>
<keyword evidence="10" id="KW-0472">Membrane</keyword>
<keyword evidence="13" id="KW-1185">Reference proteome</keyword>
<evidence type="ECO:0000256" key="10">
    <source>
        <dbReference type="SAM" id="Phobius"/>
    </source>
</evidence>
<evidence type="ECO:0000256" key="7">
    <source>
        <dbReference type="ARBA" id="ARBA00022840"/>
    </source>
</evidence>
<dbReference type="CDD" id="cd16917">
    <property type="entry name" value="HATPase_UhpB-NarQ-NarX-like"/>
    <property type="match status" value="1"/>
</dbReference>
<dbReference type="InterPro" id="IPR011712">
    <property type="entry name" value="Sig_transdc_His_kin_sub3_dim/P"/>
</dbReference>
<evidence type="ECO:0000256" key="8">
    <source>
        <dbReference type="ARBA" id="ARBA00023012"/>
    </source>
</evidence>
<comment type="catalytic activity">
    <reaction evidence="1">
        <text>ATP + protein L-histidine = ADP + protein N-phospho-L-histidine.</text>
        <dbReference type="EC" id="2.7.13.3"/>
    </reaction>
</comment>
<dbReference type="InterPro" id="IPR036890">
    <property type="entry name" value="HATPase_C_sf"/>
</dbReference>
<keyword evidence="5" id="KW-0547">Nucleotide-binding</keyword>